<evidence type="ECO:0000256" key="1">
    <source>
        <dbReference type="SAM" id="Phobius"/>
    </source>
</evidence>
<dbReference type="RefSeq" id="WP_212703801.1">
    <property type="nucleotide sequence ID" value="NZ_CP073581.1"/>
</dbReference>
<evidence type="ECO:0000313" key="2">
    <source>
        <dbReference type="EMBL" id="QUJ75596.1"/>
    </source>
</evidence>
<accession>A0A975JC80</accession>
<proteinExistence type="predicted"/>
<keyword evidence="1" id="KW-0812">Transmembrane</keyword>
<organism evidence="2 3">
    <name type="scientific">Sulfitobacter albidus</name>
    <dbReference type="NCBI Taxonomy" id="2829501"/>
    <lineage>
        <taxon>Bacteria</taxon>
        <taxon>Pseudomonadati</taxon>
        <taxon>Pseudomonadota</taxon>
        <taxon>Alphaproteobacteria</taxon>
        <taxon>Rhodobacterales</taxon>
        <taxon>Roseobacteraceae</taxon>
        <taxon>Sulfitobacter</taxon>
    </lineage>
</organism>
<keyword evidence="1" id="KW-1133">Transmembrane helix</keyword>
<feature type="transmembrane region" description="Helical" evidence="1">
    <location>
        <begin position="156"/>
        <end position="176"/>
    </location>
</feature>
<protein>
    <submittedName>
        <fullName evidence="2">Uncharacterized protein</fullName>
    </submittedName>
</protein>
<keyword evidence="1" id="KW-0472">Membrane</keyword>
<dbReference type="AlphaFoldDB" id="A0A975JC80"/>
<dbReference type="EMBL" id="CP073581">
    <property type="protein sequence ID" value="QUJ75596.1"/>
    <property type="molecule type" value="Genomic_DNA"/>
</dbReference>
<reference evidence="2" key="1">
    <citation type="submission" date="2021-04" db="EMBL/GenBank/DDBJ databases">
        <title>Complete genome sequence for Sulfitobacter sp. strain JK7-1.</title>
        <authorList>
            <person name="Park S.-J."/>
        </authorList>
    </citation>
    <scope>NUCLEOTIDE SEQUENCE</scope>
    <source>
        <strain evidence="2">JK7-1</strain>
    </source>
</reference>
<dbReference type="Proteomes" id="UP000683291">
    <property type="component" value="Chromosome 1"/>
</dbReference>
<gene>
    <name evidence="2" type="ORF">KDD17_11580</name>
</gene>
<keyword evidence="3" id="KW-1185">Reference proteome</keyword>
<sequence>MTQIEMKRGEHGVIRVFAISRPIAEVAKALREGDRAELGTALLNHPVTDRDIEIFPLSDLGTLGLANYLSEGYDISREDLRRDRARLEALDGYVLLLHARVAAQEAVTLRPDPDLTLIATYGEPRADMTAAPFPSEAAAPYSGATAPSEPARRAPLVRAGVVLIVALCLLLLWWSLS</sequence>
<dbReference type="KEGG" id="sual:KDD17_11580"/>
<evidence type="ECO:0000313" key="3">
    <source>
        <dbReference type="Proteomes" id="UP000683291"/>
    </source>
</evidence>
<name>A0A975JC80_9RHOB</name>